<keyword evidence="2" id="KW-1185">Reference proteome</keyword>
<gene>
    <name evidence="1" type="ORF">NTJ_02450</name>
</gene>
<dbReference type="Proteomes" id="UP001307889">
    <property type="component" value="Chromosome 1"/>
</dbReference>
<protein>
    <submittedName>
        <fullName evidence="1">Uncharacterized protein</fullName>
    </submittedName>
</protein>
<sequence>MTPIRCQGGTSPVTLLAFSGLHFPDQSVFHINSTGRPPPPRTAHPRCAVRDCQQSSPADQILTLQTRRCSLQPSDGRI</sequence>
<dbReference type="EMBL" id="AP028909">
    <property type="protein sequence ID" value="BES89643.1"/>
    <property type="molecule type" value="Genomic_DNA"/>
</dbReference>
<evidence type="ECO:0000313" key="1">
    <source>
        <dbReference type="EMBL" id="BES89643.1"/>
    </source>
</evidence>
<reference evidence="1 2" key="1">
    <citation type="submission" date="2023-09" db="EMBL/GenBank/DDBJ databases">
        <title>Nesidiocoris tenuis whole genome shotgun sequence.</title>
        <authorList>
            <person name="Shibata T."/>
            <person name="Shimoda M."/>
            <person name="Kobayashi T."/>
            <person name="Uehara T."/>
        </authorList>
    </citation>
    <scope>NUCLEOTIDE SEQUENCE [LARGE SCALE GENOMIC DNA]</scope>
    <source>
        <strain evidence="1 2">Japan</strain>
    </source>
</reference>
<name>A0ABN7AC74_9HEMI</name>
<proteinExistence type="predicted"/>
<accession>A0ABN7AC74</accession>
<organism evidence="1 2">
    <name type="scientific">Nesidiocoris tenuis</name>
    <dbReference type="NCBI Taxonomy" id="355587"/>
    <lineage>
        <taxon>Eukaryota</taxon>
        <taxon>Metazoa</taxon>
        <taxon>Ecdysozoa</taxon>
        <taxon>Arthropoda</taxon>
        <taxon>Hexapoda</taxon>
        <taxon>Insecta</taxon>
        <taxon>Pterygota</taxon>
        <taxon>Neoptera</taxon>
        <taxon>Paraneoptera</taxon>
        <taxon>Hemiptera</taxon>
        <taxon>Heteroptera</taxon>
        <taxon>Panheteroptera</taxon>
        <taxon>Cimicomorpha</taxon>
        <taxon>Miridae</taxon>
        <taxon>Dicyphina</taxon>
        <taxon>Nesidiocoris</taxon>
    </lineage>
</organism>
<evidence type="ECO:0000313" key="2">
    <source>
        <dbReference type="Proteomes" id="UP001307889"/>
    </source>
</evidence>